<keyword evidence="1" id="KW-0805">Transcription regulation</keyword>
<comment type="caution">
    <text evidence="5">The sequence shown here is derived from an EMBL/GenBank/DDBJ whole genome shotgun (WGS) entry which is preliminary data.</text>
</comment>
<evidence type="ECO:0000256" key="1">
    <source>
        <dbReference type="ARBA" id="ARBA00023015"/>
    </source>
</evidence>
<gene>
    <name evidence="5" type="ORF">EV643_1252</name>
</gene>
<dbReference type="GO" id="GO:0003677">
    <property type="term" value="F:DNA binding"/>
    <property type="evidence" value="ECO:0007669"/>
    <property type="project" value="UniProtKB-KW"/>
</dbReference>
<dbReference type="Proteomes" id="UP000295388">
    <property type="component" value="Unassembled WGS sequence"/>
</dbReference>
<dbReference type="InterPro" id="IPR036390">
    <property type="entry name" value="WH_DNA-bd_sf"/>
</dbReference>
<feature type="domain" description="HTH hxlR-type" evidence="4">
    <location>
        <begin position="5"/>
        <end position="101"/>
    </location>
</feature>
<dbReference type="AlphaFoldDB" id="A0A4R6JJJ2"/>
<sequence length="125" mass="13701">MGSTCPISSALDVLGDRWTLLVMRDLLLVGKRHSREFLASEERIATNVLADRLESCGIIEKTTDDPRSGKQTYHPTDKGRDLIPVLLELMSWSDRHDAGAIAPPELVDAYRADRDGVAAGLREGG</sequence>
<dbReference type="Pfam" id="PF01638">
    <property type="entry name" value="HxlR"/>
    <property type="match status" value="1"/>
</dbReference>
<evidence type="ECO:0000313" key="6">
    <source>
        <dbReference type="Proteomes" id="UP000295388"/>
    </source>
</evidence>
<evidence type="ECO:0000256" key="3">
    <source>
        <dbReference type="ARBA" id="ARBA00023163"/>
    </source>
</evidence>
<dbReference type="Gene3D" id="1.10.10.10">
    <property type="entry name" value="Winged helix-like DNA-binding domain superfamily/Winged helix DNA-binding domain"/>
    <property type="match status" value="1"/>
</dbReference>
<proteinExistence type="predicted"/>
<name>A0A4R6JJJ2_9ACTN</name>
<dbReference type="PROSITE" id="PS51118">
    <property type="entry name" value="HTH_HXLR"/>
    <property type="match status" value="1"/>
</dbReference>
<evidence type="ECO:0000259" key="4">
    <source>
        <dbReference type="PROSITE" id="PS51118"/>
    </source>
</evidence>
<evidence type="ECO:0000313" key="5">
    <source>
        <dbReference type="EMBL" id="TDO34745.1"/>
    </source>
</evidence>
<keyword evidence="6" id="KW-1185">Reference proteome</keyword>
<dbReference type="PANTHER" id="PTHR33204:SF37">
    <property type="entry name" value="HTH-TYPE TRANSCRIPTIONAL REGULATOR YODB"/>
    <property type="match status" value="1"/>
</dbReference>
<reference evidence="5 6" key="1">
    <citation type="submission" date="2019-03" db="EMBL/GenBank/DDBJ databases">
        <title>Genomic Encyclopedia of Type Strains, Phase III (KMG-III): the genomes of soil and plant-associated and newly described type strains.</title>
        <authorList>
            <person name="Whitman W."/>
        </authorList>
    </citation>
    <scope>NUCLEOTIDE SEQUENCE [LARGE SCALE GENOMIC DNA]</scope>
    <source>
        <strain evidence="5 6">VKM Ac-2527</strain>
    </source>
</reference>
<dbReference type="InterPro" id="IPR002577">
    <property type="entry name" value="HTH_HxlR"/>
</dbReference>
<organism evidence="5 6">
    <name type="scientific">Kribbella caucasensis</name>
    <dbReference type="NCBI Taxonomy" id="2512215"/>
    <lineage>
        <taxon>Bacteria</taxon>
        <taxon>Bacillati</taxon>
        <taxon>Actinomycetota</taxon>
        <taxon>Actinomycetes</taxon>
        <taxon>Propionibacteriales</taxon>
        <taxon>Kribbellaceae</taxon>
        <taxon>Kribbella</taxon>
    </lineage>
</organism>
<dbReference type="PANTHER" id="PTHR33204">
    <property type="entry name" value="TRANSCRIPTIONAL REGULATOR, MARR FAMILY"/>
    <property type="match status" value="1"/>
</dbReference>
<keyword evidence="2" id="KW-0238">DNA-binding</keyword>
<protein>
    <submittedName>
        <fullName evidence="5">HxlR family transcriptional regulator</fullName>
    </submittedName>
</protein>
<keyword evidence="3" id="KW-0804">Transcription</keyword>
<dbReference type="InterPro" id="IPR036388">
    <property type="entry name" value="WH-like_DNA-bd_sf"/>
</dbReference>
<accession>A0A4R6JJJ2</accession>
<dbReference type="EMBL" id="SNWQ01000025">
    <property type="protein sequence ID" value="TDO34745.1"/>
    <property type="molecule type" value="Genomic_DNA"/>
</dbReference>
<dbReference type="RefSeq" id="WP_166665708.1">
    <property type="nucleotide sequence ID" value="NZ_SNWQ01000025.1"/>
</dbReference>
<evidence type="ECO:0000256" key="2">
    <source>
        <dbReference type="ARBA" id="ARBA00023125"/>
    </source>
</evidence>
<dbReference type="SUPFAM" id="SSF46785">
    <property type="entry name" value="Winged helix' DNA-binding domain"/>
    <property type="match status" value="1"/>
</dbReference>